<protein>
    <recommendedName>
        <fullName evidence="2">histidine kinase</fullName>
        <ecNumber evidence="2">2.7.13.3</ecNumber>
    </recommendedName>
</protein>
<reference evidence="10 11" key="1">
    <citation type="journal article" date="2016" name="Nat. Commun.">
        <title>Thousands of microbial genomes shed light on interconnected biogeochemical processes in an aquifer system.</title>
        <authorList>
            <person name="Anantharaman K."/>
            <person name="Brown C.T."/>
            <person name="Hug L.A."/>
            <person name="Sharon I."/>
            <person name="Castelle C.J."/>
            <person name="Probst A.J."/>
            <person name="Thomas B.C."/>
            <person name="Singh A."/>
            <person name="Wilkins M.J."/>
            <person name="Karaoz U."/>
            <person name="Brodie E.L."/>
            <person name="Williams K.H."/>
            <person name="Hubbard S.S."/>
            <person name="Banfield J.F."/>
        </authorList>
    </citation>
    <scope>NUCLEOTIDE SEQUENCE [LARGE SCALE GENOMIC DNA]</scope>
</reference>
<dbReference type="Gene3D" id="1.10.287.130">
    <property type="match status" value="1"/>
</dbReference>
<dbReference type="InterPro" id="IPR035965">
    <property type="entry name" value="PAS-like_dom_sf"/>
</dbReference>
<dbReference type="PROSITE" id="PS50109">
    <property type="entry name" value="HIS_KIN"/>
    <property type="match status" value="1"/>
</dbReference>
<dbReference type="InterPro" id="IPR003594">
    <property type="entry name" value="HATPase_dom"/>
</dbReference>
<dbReference type="InterPro" id="IPR005467">
    <property type="entry name" value="His_kinase_dom"/>
</dbReference>
<evidence type="ECO:0000256" key="1">
    <source>
        <dbReference type="ARBA" id="ARBA00000085"/>
    </source>
</evidence>
<dbReference type="GO" id="GO:0005886">
    <property type="term" value="C:plasma membrane"/>
    <property type="evidence" value="ECO:0007669"/>
    <property type="project" value="TreeGrafter"/>
</dbReference>
<organism evidence="10 11">
    <name type="scientific">Candidatus Taylorbacteria bacterium RIFCSPLOWO2_12_FULL_43_20</name>
    <dbReference type="NCBI Taxonomy" id="1802332"/>
    <lineage>
        <taxon>Bacteria</taxon>
        <taxon>Candidatus Tayloriibacteriota</taxon>
    </lineage>
</organism>
<dbReference type="InterPro" id="IPR036097">
    <property type="entry name" value="HisK_dim/P_sf"/>
</dbReference>
<dbReference type="InterPro" id="IPR000014">
    <property type="entry name" value="PAS"/>
</dbReference>
<dbReference type="SUPFAM" id="SSF55785">
    <property type="entry name" value="PYP-like sensor domain (PAS domain)"/>
    <property type="match status" value="1"/>
</dbReference>
<dbReference type="InterPro" id="IPR036890">
    <property type="entry name" value="HATPase_C_sf"/>
</dbReference>
<dbReference type="AlphaFoldDB" id="A0A1G2P1C2"/>
<keyword evidence="4" id="KW-0808">Transferase</keyword>
<dbReference type="NCBIfam" id="TIGR00229">
    <property type="entry name" value="sensory_box"/>
    <property type="match status" value="1"/>
</dbReference>
<sequence length="486" mass="55954">MEQELSWLYTEDKIASVLKKLSFFVGNGSCAVALYKKTGGKYVPDNVKGFLENRSRQSIFKYGLKDENCVQLKHIGRSDWYDRLLTKRIISILILCSDSRRAAIILQKGREDMVPVRYMAHLVRLMAAALKRVYAWQEVEEETAKRYTALLEEVSEGVVESDSETRVLYSNKAAAKILGYTKSELLSKRLFDSVHPADRKNVRMYAALLKRKKSMTTVRRLKRKDGSYAVIERHNKLLPDRHQISIWRDITREHEFEKRRDTFVTIAGHELRTPLSLMRLYTEQLELEMKKTRYNGRVQSVLKNMMDQVDRQGKLIDDLLNLTQIRTGKINLNKDWFDMREMVRTAAEHIKDINGKGYTVSVKGNISGYMCGDEGRLYQVVINLLSNAIKYSPRSRNVEVELSESVRQARVDIRDFGIGINKKDHKKIFKRLYRVSEEYSGAGIGLFLSKEIIAKHQGKLYVSSSPGSGSTFSFVLPKSSVSPKKQ</sequence>
<dbReference type="GO" id="GO:0004721">
    <property type="term" value="F:phosphoprotein phosphatase activity"/>
    <property type="evidence" value="ECO:0007669"/>
    <property type="project" value="TreeGrafter"/>
</dbReference>
<dbReference type="PRINTS" id="PR00344">
    <property type="entry name" value="BCTRLSENSOR"/>
</dbReference>
<dbReference type="Pfam" id="PF00989">
    <property type="entry name" value="PAS"/>
    <property type="match status" value="1"/>
</dbReference>
<dbReference type="Pfam" id="PF00512">
    <property type="entry name" value="HisKA"/>
    <property type="match status" value="1"/>
</dbReference>
<evidence type="ECO:0000259" key="8">
    <source>
        <dbReference type="PROSITE" id="PS50109"/>
    </source>
</evidence>
<dbReference type="InterPro" id="IPR050351">
    <property type="entry name" value="BphY/WalK/GraS-like"/>
</dbReference>
<comment type="catalytic activity">
    <reaction evidence="1">
        <text>ATP + protein L-histidine = ADP + protein N-phospho-L-histidine.</text>
        <dbReference type="EC" id="2.7.13.3"/>
    </reaction>
</comment>
<gene>
    <name evidence="10" type="ORF">A3G52_05085</name>
</gene>
<dbReference type="SMART" id="SM00388">
    <property type="entry name" value="HisKA"/>
    <property type="match status" value="1"/>
</dbReference>
<dbReference type="SUPFAM" id="SSF55874">
    <property type="entry name" value="ATPase domain of HSP90 chaperone/DNA topoisomerase II/histidine kinase"/>
    <property type="match status" value="1"/>
</dbReference>
<evidence type="ECO:0000256" key="5">
    <source>
        <dbReference type="ARBA" id="ARBA00022777"/>
    </source>
</evidence>
<dbReference type="EC" id="2.7.13.3" evidence="2"/>
<evidence type="ECO:0000256" key="4">
    <source>
        <dbReference type="ARBA" id="ARBA00022679"/>
    </source>
</evidence>
<dbReference type="Gene3D" id="3.30.565.10">
    <property type="entry name" value="Histidine kinase-like ATPase, C-terminal domain"/>
    <property type="match status" value="1"/>
</dbReference>
<dbReference type="InterPro" id="IPR013767">
    <property type="entry name" value="PAS_fold"/>
</dbReference>
<dbReference type="GO" id="GO:0006355">
    <property type="term" value="P:regulation of DNA-templated transcription"/>
    <property type="evidence" value="ECO:0007669"/>
    <property type="project" value="InterPro"/>
</dbReference>
<evidence type="ECO:0000259" key="9">
    <source>
        <dbReference type="PROSITE" id="PS50112"/>
    </source>
</evidence>
<dbReference type="PANTHER" id="PTHR45453">
    <property type="entry name" value="PHOSPHATE REGULON SENSOR PROTEIN PHOR"/>
    <property type="match status" value="1"/>
</dbReference>
<dbReference type="InterPro" id="IPR003661">
    <property type="entry name" value="HisK_dim/P_dom"/>
</dbReference>
<dbReference type="PROSITE" id="PS50112">
    <property type="entry name" value="PAS"/>
    <property type="match status" value="1"/>
</dbReference>
<dbReference type="CDD" id="cd00130">
    <property type="entry name" value="PAS"/>
    <property type="match status" value="1"/>
</dbReference>
<evidence type="ECO:0000313" key="10">
    <source>
        <dbReference type="EMBL" id="OHA41391.1"/>
    </source>
</evidence>
<dbReference type="EMBL" id="MHSK01000035">
    <property type="protein sequence ID" value="OHA41391.1"/>
    <property type="molecule type" value="Genomic_DNA"/>
</dbReference>
<evidence type="ECO:0000256" key="7">
    <source>
        <dbReference type="ARBA" id="ARBA00023136"/>
    </source>
</evidence>
<proteinExistence type="predicted"/>
<dbReference type="SMART" id="SM00387">
    <property type="entry name" value="HATPase_c"/>
    <property type="match status" value="1"/>
</dbReference>
<dbReference type="GO" id="GO:0016036">
    <property type="term" value="P:cellular response to phosphate starvation"/>
    <property type="evidence" value="ECO:0007669"/>
    <property type="project" value="TreeGrafter"/>
</dbReference>
<accession>A0A1G2P1C2</accession>
<keyword evidence="5" id="KW-0418">Kinase</keyword>
<dbReference type="PANTHER" id="PTHR45453:SF1">
    <property type="entry name" value="PHOSPHATE REGULON SENSOR PROTEIN PHOR"/>
    <property type="match status" value="1"/>
</dbReference>
<evidence type="ECO:0000256" key="2">
    <source>
        <dbReference type="ARBA" id="ARBA00012438"/>
    </source>
</evidence>
<dbReference type="SUPFAM" id="SSF47384">
    <property type="entry name" value="Homodimeric domain of signal transducing histidine kinase"/>
    <property type="match status" value="1"/>
</dbReference>
<dbReference type="Gene3D" id="3.30.450.20">
    <property type="entry name" value="PAS domain"/>
    <property type="match status" value="1"/>
</dbReference>
<keyword evidence="6" id="KW-0902">Two-component regulatory system</keyword>
<name>A0A1G2P1C2_9BACT</name>
<dbReference type="GO" id="GO:0000155">
    <property type="term" value="F:phosphorelay sensor kinase activity"/>
    <property type="evidence" value="ECO:0007669"/>
    <property type="project" value="InterPro"/>
</dbReference>
<dbReference type="FunFam" id="3.30.565.10:FF:000006">
    <property type="entry name" value="Sensor histidine kinase WalK"/>
    <property type="match status" value="1"/>
</dbReference>
<feature type="domain" description="PAS" evidence="9">
    <location>
        <begin position="143"/>
        <end position="203"/>
    </location>
</feature>
<dbReference type="Pfam" id="PF02518">
    <property type="entry name" value="HATPase_c"/>
    <property type="match status" value="1"/>
</dbReference>
<dbReference type="Proteomes" id="UP000177269">
    <property type="component" value="Unassembled WGS sequence"/>
</dbReference>
<keyword evidence="3" id="KW-0597">Phosphoprotein</keyword>
<dbReference type="InterPro" id="IPR004358">
    <property type="entry name" value="Sig_transdc_His_kin-like_C"/>
</dbReference>
<dbReference type="CDD" id="cd00082">
    <property type="entry name" value="HisKA"/>
    <property type="match status" value="1"/>
</dbReference>
<evidence type="ECO:0000256" key="6">
    <source>
        <dbReference type="ARBA" id="ARBA00023012"/>
    </source>
</evidence>
<feature type="domain" description="Histidine kinase" evidence="8">
    <location>
        <begin position="266"/>
        <end position="480"/>
    </location>
</feature>
<comment type="caution">
    <text evidence="10">The sequence shown here is derived from an EMBL/GenBank/DDBJ whole genome shotgun (WGS) entry which is preliminary data.</text>
</comment>
<keyword evidence="7" id="KW-0472">Membrane</keyword>
<dbReference type="SMART" id="SM00091">
    <property type="entry name" value="PAS"/>
    <property type="match status" value="1"/>
</dbReference>
<evidence type="ECO:0000313" key="11">
    <source>
        <dbReference type="Proteomes" id="UP000177269"/>
    </source>
</evidence>
<evidence type="ECO:0000256" key="3">
    <source>
        <dbReference type="ARBA" id="ARBA00022553"/>
    </source>
</evidence>